<keyword evidence="4" id="KW-0597">Phosphoprotein</keyword>
<dbReference type="InterPro" id="IPR003661">
    <property type="entry name" value="HisK_dim/P_dom"/>
</dbReference>
<evidence type="ECO:0000256" key="6">
    <source>
        <dbReference type="ARBA" id="ARBA00022692"/>
    </source>
</evidence>
<evidence type="ECO:0000256" key="13">
    <source>
        <dbReference type="SAM" id="MobiDB-lite"/>
    </source>
</evidence>
<keyword evidence="5" id="KW-0808">Transferase</keyword>
<dbReference type="SUPFAM" id="SSF55785">
    <property type="entry name" value="PYP-like sensor domain (PAS domain)"/>
    <property type="match status" value="1"/>
</dbReference>
<proteinExistence type="predicted"/>
<dbReference type="Pfam" id="PF00512">
    <property type="entry name" value="HisKA"/>
    <property type="match status" value="1"/>
</dbReference>
<accession>A0ABQ1LZ70</accession>
<evidence type="ECO:0000256" key="7">
    <source>
        <dbReference type="ARBA" id="ARBA00022741"/>
    </source>
</evidence>
<keyword evidence="11" id="KW-0902">Two-component regulatory system</keyword>
<dbReference type="SUPFAM" id="SSF47384">
    <property type="entry name" value="Homodimeric domain of signal transducing histidine kinase"/>
    <property type="match status" value="1"/>
</dbReference>
<keyword evidence="8" id="KW-0418">Kinase</keyword>
<dbReference type="SMART" id="SM00387">
    <property type="entry name" value="HATPase_c"/>
    <property type="match status" value="1"/>
</dbReference>
<keyword evidence="16" id="KW-1185">Reference proteome</keyword>
<name>A0ABQ1LZ70_9SPHI</name>
<dbReference type="Pfam" id="PF13188">
    <property type="entry name" value="PAS_8"/>
    <property type="match status" value="1"/>
</dbReference>
<keyword evidence="12" id="KW-0472">Membrane</keyword>
<dbReference type="InterPro" id="IPR036097">
    <property type="entry name" value="HisK_dim/P_sf"/>
</dbReference>
<evidence type="ECO:0000256" key="10">
    <source>
        <dbReference type="ARBA" id="ARBA00022989"/>
    </source>
</evidence>
<gene>
    <name evidence="15" type="ORF">GCM10011386_23170</name>
</gene>
<dbReference type="PANTHER" id="PTHR42878">
    <property type="entry name" value="TWO-COMPONENT HISTIDINE KINASE"/>
    <property type="match status" value="1"/>
</dbReference>
<comment type="catalytic activity">
    <reaction evidence="1">
        <text>ATP + protein L-histidine = ADP + protein N-phospho-L-histidine.</text>
        <dbReference type="EC" id="2.7.13.3"/>
    </reaction>
</comment>
<protein>
    <recommendedName>
        <fullName evidence="3">histidine kinase</fullName>
        <ecNumber evidence="3">2.7.13.3</ecNumber>
    </recommendedName>
</protein>
<dbReference type="SMART" id="SM00388">
    <property type="entry name" value="HisKA"/>
    <property type="match status" value="1"/>
</dbReference>
<evidence type="ECO:0000256" key="11">
    <source>
        <dbReference type="ARBA" id="ARBA00023012"/>
    </source>
</evidence>
<dbReference type="EC" id="2.7.13.3" evidence="3"/>
<dbReference type="CDD" id="cd00082">
    <property type="entry name" value="HisKA"/>
    <property type="match status" value="1"/>
</dbReference>
<keyword evidence="6" id="KW-0812">Transmembrane</keyword>
<comment type="subcellular location">
    <subcellularLocation>
        <location evidence="2">Membrane</location>
        <topology evidence="2">Multi-pass membrane protein</topology>
    </subcellularLocation>
</comment>
<dbReference type="PANTHER" id="PTHR42878:SF7">
    <property type="entry name" value="SENSOR HISTIDINE KINASE GLRK"/>
    <property type="match status" value="1"/>
</dbReference>
<dbReference type="PROSITE" id="PS50109">
    <property type="entry name" value="HIS_KIN"/>
    <property type="match status" value="1"/>
</dbReference>
<dbReference type="Gene3D" id="3.30.565.10">
    <property type="entry name" value="Histidine kinase-like ATPase, C-terminal domain"/>
    <property type="match status" value="1"/>
</dbReference>
<dbReference type="InterPro" id="IPR005467">
    <property type="entry name" value="His_kinase_dom"/>
</dbReference>
<evidence type="ECO:0000256" key="8">
    <source>
        <dbReference type="ARBA" id="ARBA00022777"/>
    </source>
</evidence>
<dbReference type="InterPro" id="IPR003594">
    <property type="entry name" value="HATPase_dom"/>
</dbReference>
<feature type="domain" description="Histidine kinase" evidence="14">
    <location>
        <begin position="184"/>
        <end position="402"/>
    </location>
</feature>
<dbReference type="Gene3D" id="1.10.287.130">
    <property type="match status" value="1"/>
</dbReference>
<feature type="region of interest" description="Disordered" evidence="13">
    <location>
        <begin position="1"/>
        <end position="22"/>
    </location>
</feature>
<sequence>MYMRQSMKQLYTSDTSPQLHPQSFKPSSPFFLKEIQDFDTDFKTHPIERALIRTEQKYKALFDSIDEGFCIIEVIFDPNERPVDYRFLEVNAAFERQTGIVNPTGRCMREIAPLHEEHWFEIYGKVAATGEPVRFENQAKQLNHWYEVYAFRTGDPEQRQVAILFKDIDGRKTVDQLKDDFISIASHELRTPLTGIKGYTDLLKRQLQKPTPNGDLLTLVNKLNKQVNRLANLVNNLLETTNLSRGELVLTKKWFDLNELIVACISQLHPIAPKRTLTLKLTSVPPILADQKRIAQVLTNIISNAIKYTETEGAIVVSTAKESTDSVKVTVHNMGVGIYHKYVGKVFDRFFRISNTEMPNHSGMGLGLYICAEIIKRHNGSIALESTSTSEVIFSFTLPCKATTHCTPI</sequence>
<evidence type="ECO:0000256" key="3">
    <source>
        <dbReference type="ARBA" id="ARBA00012438"/>
    </source>
</evidence>
<dbReference type="InterPro" id="IPR000014">
    <property type="entry name" value="PAS"/>
</dbReference>
<evidence type="ECO:0000259" key="14">
    <source>
        <dbReference type="PROSITE" id="PS50109"/>
    </source>
</evidence>
<dbReference type="InterPro" id="IPR036890">
    <property type="entry name" value="HATPase_C_sf"/>
</dbReference>
<keyword evidence="10" id="KW-1133">Transmembrane helix</keyword>
<keyword evidence="7" id="KW-0547">Nucleotide-binding</keyword>
<dbReference type="Proteomes" id="UP000597338">
    <property type="component" value="Unassembled WGS sequence"/>
</dbReference>
<dbReference type="Gene3D" id="3.30.450.20">
    <property type="entry name" value="PAS domain"/>
    <property type="match status" value="1"/>
</dbReference>
<evidence type="ECO:0000256" key="4">
    <source>
        <dbReference type="ARBA" id="ARBA00022553"/>
    </source>
</evidence>
<reference evidence="16" key="1">
    <citation type="journal article" date="2019" name="Int. J. Syst. Evol. Microbiol.">
        <title>The Global Catalogue of Microorganisms (GCM) 10K type strain sequencing project: providing services to taxonomists for standard genome sequencing and annotation.</title>
        <authorList>
            <consortium name="The Broad Institute Genomics Platform"/>
            <consortium name="The Broad Institute Genome Sequencing Center for Infectious Disease"/>
            <person name="Wu L."/>
            <person name="Ma J."/>
        </authorList>
    </citation>
    <scope>NUCLEOTIDE SEQUENCE [LARGE SCALE GENOMIC DNA]</scope>
    <source>
        <strain evidence="16">CGMCC 1.15342</strain>
    </source>
</reference>
<evidence type="ECO:0000256" key="5">
    <source>
        <dbReference type="ARBA" id="ARBA00022679"/>
    </source>
</evidence>
<comment type="caution">
    <text evidence="15">The sequence shown here is derived from an EMBL/GenBank/DDBJ whole genome shotgun (WGS) entry which is preliminary data.</text>
</comment>
<dbReference type="Pfam" id="PF02518">
    <property type="entry name" value="HATPase_c"/>
    <property type="match status" value="1"/>
</dbReference>
<evidence type="ECO:0000256" key="12">
    <source>
        <dbReference type="ARBA" id="ARBA00023136"/>
    </source>
</evidence>
<keyword evidence="9" id="KW-0067">ATP-binding</keyword>
<dbReference type="EMBL" id="BMIK01000007">
    <property type="protein sequence ID" value="GGC30506.1"/>
    <property type="molecule type" value="Genomic_DNA"/>
</dbReference>
<evidence type="ECO:0000256" key="1">
    <source>
        <dbReference type="ARBA" id="ARBA00000085"/>
    </source>
</evidence>
<dbReference type="InterPro" id="IPR004358">
    <property type="entry name" value="Sig_transdc_His_kin-like_C"/>
</dbReference>
<organism evidence="15 16">
    <name type="scientific">Parapedobacter defluvii</name>
    <dbReference type="NCBI Taxonomy" id="2045106"/>
    <lineage>
        <taxon>Bacteria</taxon>
        <taxon>Pseudomonadati</taxon>
        <taxon>Bacteroidota</taxon>
        <taxon>Sphingobacteriia</taxon>
        <taxon>Sphingobacteriales</taxon>
        <taxon>Sphingobacteriaceae</taxon>
        <taxon>Parapedobacter</taxon>
    </lineage>
</organism>
<dbReference type="PRINTS" id="PR00344">
    <property type="entry name" value="BCTRLSENSOR"/>
</dbReference>
<dbReference type="InterPro" id="IPR050351">
    <property type="entry name" value="BphY/WalK/GraS-like"/>
</dbReference>
<evidence type="ECO:0000313" key="16">
    <source>
        <dbReference type="Proteomes" id="UP000597338"/>
    </source>
</evidence>
<evidence type="ECO:0000256" key="9">
    <source>
        <dbReference type="ARBA" id="ARBA00022840"/>
    </source>
</evidence>
<dbReference type="SUPFAM" id="SSF55874">
    <property type="entry name" value="ATPase domain of HSP90 chaperone/DNA topoisomerase II/histidine kinase"/>
    <property type="match status" value="1"/>
</dbReference>
<dbReference type="InterPro" id="IPR035965">
    <property type="entry name" value="PAS-like_dom_sf"/>
</dbReference>
<evidence type="ECO:0000256" key="2">
    <source>
        <dbReference type="ARBA" id="ARBA00004141"/>
    </source>
</evidence>
<evidence type="ECO:0000313" key="15">
    <source>
        <dbReference type="EMBL" id="GGC30506.1"/>
    </source>
</evidence>